<evidence type="ECO:0000313" key="14">
    <source>
        <dbReference type="Proteomes" id="UP000322876"/>
    </source>
</evidence>
<dbReference type="CDD" id="cd06928">
    <property type="entry name" value="RNAP_alpha_NTD"/>
    <property type="match status" value="1"/>
</dbReference>
<organism evidence="13 14">
    <name type="scientific">Deferribacter autotrophicus</name>
    <dbReference type="NCBI Taxonomy" id="500465"/>
    <lineage>
        <taxon>Bacteria</taxon>
        <taxon>Pseudomonadati</taxon>
        <taxon>Deferribacterota</taxon>
        <taxon>Deferribacteres</taxon>
        <taxon>Deferribacterales</taxon>
        <taxon>Deferribacteraceae</taxon>
        <taxon>Deferribacter</taxon>
    </lineage>
</organism>
<evidence type="ECO:0000256" key="9">
    <source>
        <dbReference type="ARBA" id="ARBA00033070"/>
    </source>
</evidence>
<evidence type="ECO:0000256" key="1">
    <source>
        <dbReference type="ARBA" id="ARBA00007123"/>
    </source>
</evidence>
<dbReference type="EMBL" id="VFJB01000004">
    <property type="protein sequence ID" value="KAA0258446.1"/>
    <property type="molecule type" value="Genomic_DNA"/>
</dbReference>
<dbReference type="InterPro" id="IPR011773">
    <property type="entry name" value="DNA-dir_RpoA"/>
</dbReference>
<gene>
    <name evidence="11" type="primary">rpoA</name>
    <name evidence="13" type="ORF">FHQ18_04615</name>
</gene>
<evidence type="ECO:0000256" key="10">
    <source>
        <dbReference type="ARBA" id="ARBA00048552"/>
    </source>
</evidence>
<dbReference type="InterPro" id="IPR011263">
    <property type="entry name" value="DNA-dir_RNA_pol_RpoA/D/Rpb3"/>
</dbReference>
<dbReference type="SUPFAM" id="SSF55257">
    <property type="entry name" value="RBP11-like subunits of RNA polymerase"/>
    <property type="match status" value="1"/>
</dbReference>
<dbReference type="EC" id="2.7.7.6" evidence="2 11"/>
<comment type="domain">
    <text evidence="11">The N-terminal domain is essential for RNAP assembly and basal transcription, whereas the C-terminal domain is involved in interaction with transcriptional regulators and with upstream promoter elements.</text>
</comment>
<dbReference type="Proteomes" id="UP000322876">
    <property type="component" value="Unassembled WGS sequence"/>
</dbReference>
<dbReference type="AlphaFoldDB" id="A0A5A8F4K4"/>
<dbReference type="SMART" id="SM00662">
    <property type="entry name" value="RPOLD"/>
    <property type="match status" value="1"/>
</dbReference>
<dbReference type="InterPro" id="IPR036603">
    <property type="entry name" value="RBP11-like"/>
</dbReference>
<comment type="catalytic activity">
    <reaction evidence="10 11">
        <text>RNA(n) + a ribonucleoside 5'-triphosphate = RNA(n+1) + diphosphate</text>
        <dbReference type="Rhea" id="RHEA:21248"/>
        <dbReference type="Rhea" id="RHEA-COMP:14527"/>
        <dbReference type="Rhea" id="RHEA-COMP:17342"/>
        <dbReference type="ChEBI" id="CHEBI:33019"/>
        <dbReference type="ChEBI" id="CHEBI:61557"/>
        <dbReference type="ChEBI" id="CHEBI:140395"/>
        <dbReference type="EC" id="2.7.7.6"/>
    </reaction>
</comment>
<dbReference type="Gene3D" id="1.10.150.20">
    <property type="entry name" value="5' to 3' exonuclease, C-terminal subdomain"/>
    <property type="match status" value="1"/>
</dbReference>
<dbReference type="Pfam" id="PF01000">
    <property type="entry name" value="RNA_pol_A_bac"/>
    <property type="match status" value="1"/>
</dbReference>
<evidence type="ECO:0000256" key="6">
    <source>
        <dbReference type="ARBA" id="ARBA00022695"/>
    </source>
</evidence>
<dbReference type="GO" id="GO:0006351">
    <property type="term" value="P:DNA-templated transcription"/>
    <property type="evidence" value="ECO:0007669"/>
    <property type="project" value="UniProtKB-UniRule"/>
</dbReference>
<dbReference type="NCBIfam" id="TIGR02027">
    <property type="entry name" value="rpoA"/>
    <property type="match status" value="1"/>
</dbReference>
<dbReference type="NCBIfam" id="NF003513">
    <property type="entry name" value="PRK05182.1-2"/>
    <property type="match status" value="1"/>
</dbReference>
<keyword evidence="6 11" id="KW-0548">Nucleotidyltransferase</keyword>
<evidence type="ECO:0000256" key="3">
    <source>
        <dbReference type="ARBA" id="ARBA00015972"/>
    </source>
</evidence>
<dbReference type="Gene3D" id="2.170.120.12">
    <property type="entry name" value="DNA-directed RNA polymerase, insert domain"/>
    <property type="match status" value="1"/>
</dbReference>
<reference evidence="13 14" key="1">
    <citation type="submission" date="2019-06" db="EMBL/GenBank/DDBJ databases">
        <title>Genomic insights into carbon and energy metabolism of Deferribacter autotrophicus revealed new metabolic traits in the phylum Deferribacteres.</title>
        <authorList>
            <person name="Slobodkin A.I."/>
            <person name="Slobodkina G.B."/>
            <person name="Allioux M."/>
            <person name="Alain K."/>
            <person name="Jebbar M."/>
            <person name="Shadrin V."/>
            <person name="Kublanov I.V."/>
            <person name="Toshchakov S.V."/>
            <person name="Bonch-Osmolovskaya E.A."/>
        </authorList>
    </citation>
    <scope>NUCLEOTIDE SEQUENCE [LARGE SCALE GENOMIC DNA]</scope>
    <source>
        <strain evidence="13 14">SL50</strain>
    </source>
</reference>
<feature type="domain" description="DNA-directed RNA polymerase RpoA/D/Rpb3-type" evidence="12">
    <location>
        <begin position="25"/>
        <end position="233"/>
    </location>
</feature>
<dbReference type="InterPro" id="IPR036643">
    <property type="entry name" value="RNApol_insert_sf"/>
</dbReference>
<feature type="region of interest" description="Alpha C-terminal domain (alpha-CTD)" evidence="11">
    <location>
        <begin position="252"/>
        <end position="338"/>
    </location>
</feature>
<keyword evidence="5 11" id="KW-0808">Transferase</keyword>
<evidence type="ECO:0000259" key="12">
    <source>
        <dbReference type="SMART" id="SM00662"/>
    </source>
</evidence>
<dbReference type="GO" id="GO:0046983">
    <property type="term" value="F:protein dimerization activity"/>
    <property type="evidence" value="ECO:0007669"/>
    <property type="project" value="InterPro"/>
</dbReference>
<dbReference type="Gene3D" id="3.30.1360.10">
    <property type="entry name" value="RNA polymerase, RBP11-like subunit"/>
    <property type="match status" value="1"/>
</dbReference>
<sequence>MVLMDFRKVMKPKKIEPVGEVTDRYAKYVIEPYERGFGITIGNALRRVLLSTIEGTAVVGVKIDGVYHEYDTINGVLEDVVDIILNIKQLELNLLEHTTKRVYIHKKGEGEIKAKDIQSDGSVVVLNPEQHIATITNPETEIYMELYVERGIGYVPSEEIKNKFDDVNVIPVDAIYSPIKKVNYIVENARVGQSTDYDKLIFELETDGSIKPVDAIAFAAKIIKDQMEFFINFDEPVYEEVEEEEKEDNTYILELLDKSIEELELSVRAYNCLKNANIKTLADLCEKTDAELLKTKNFGRRSLEEIKKVLAELGLSLGMDLEAVGYVKKEVEGEENAS</sequence>
<evidence type="ECO:0000313" key="13">
    <source>
        <dbReference type="EMBL" id="KAA0258446.1"/>
    </source>
</evidence>
<evidence type="ECO:0000256" key="4">
    <source>
        <dbReference type="ARBA" id="ARBA00022478"/>
    </source>
</evidence>
<proteinExistence type="inferred from homology"/>
<keyword evidence="4 11" id="KW-0240">DNA-directed RNA polymerase</keyword>
<dbReference type="Pfam" id="PF01193">
    <property type="entry name" value="RNA_pol_L"/>
    <property type="match status" value="1"/>
</dbReference>
<evidence type="ECO:0000256" key="11">
    <source>
        <dbReference type="HAMAP-Rule" id="MF_00059"/>
    </source>
</evidence>
<dbReference type="InterPro" id="IPR011260">
    <property type="entry name" value="RNAP_asu_C"/>
</dbReference>
<dbReference type="HAMAP" id="MF_00059">
    <property type="entry name" value="RNApol_bact_RpoA"/>
    <property type="match status" value="1"/>
</dbReference>
<dbReference type="OrthoDB" id="9805706at2"/>
<comment type="similarity">
    <text evidence="1 11">Belongs to the RNA polymerase alpha chain family.</text>
</comment>
<evidence type="ECO:0000256" key="2">
    <source>
        <dbReference type="ARBA" id="ARBA00012418"/>
    </source>
</evidence>
<evidence type="ECO:0000256" key="5">
    <source>
        <dbReference type="ARBA" id="ARBA00022679"/>
    </source>
</evidence>
<keyword evidence="14" id="KW-1185">Reference proteome</keyword>
<evidence type="ECO:0000256" key="8">
    <source>
        <dbReference type="ARBA" id="ARBA00032524"/>
    </source>
</evidence>
<dbReference type="GO" id="GO:0003899">
    <property type="term" value="F:DNA-directed RNA polymerase activity"/>
    <property type="evidence" value="ECO:0007669"/>
    <property type="project" value="UniProtKB-UniRule"/>
</dbReference>
<comment type="function">
    <text evidence="11">DNA-dependent RNA polymerase catalyzes the transcription of DNA into RNA using the four ribonucleoside triphosphates as substrates.</text>
</comment>
<feature type="region of interest" description="Alpha N-terminal domain (alpha-NTD)" evidence="11">
    <location>
        <begin position="1"/>
        <end position="234"/>
    </location>
</feature>
<dbReference type="NCBIfam" id="NF003519">
    <property type="entry name" value="PRK05182.2-5"/>
    <property type="match status" value="1"/>
</dbReference>
<protein>
    <recommendedName>
        <fullName evidence="3 11">DNA-directed RNA polymerase subunit alpha</fullName>
        <shortName evidence="11">RNAP subunit alpha</shortName>
        <ecNumber evidence="2 11">2.7.7.6</ecNumber>
    </recommendedName>
    <alternativeName>
        <fullName evidence="9 11">RNA polymerase subunit alpha</fullName>
    </alternativeName>
    <alternativeName>
        <fullName evidence="8 11">Transcriptase subunit alpha</fullName>
    </alternativeName>
</protein>
<dbReference type="FunFam" id="2.170.120.12:FF:000001">
    <property type="entry name" value="DNA-directed RNA polymerase subunit alpha"/>
    <property type="match status" value="1"/>
</dbReference>
<comment type="subunit">
    <text evidence="11">Homodimer. The RNAP catalytic core consists of 2 alpha, 1 beta, 1 beta' and 1 omega subunit. When a sigma factor is associated with the core the holoenzyme is formed, which can initiate transcription.</text>
</comment>
<comment type="caution">
    <text evidence="13">The sequence shown here is derived from an EMBL/GenBank/DDBJ whole genome shotgun (WGS) entry which is preliminary data.</text>
</comment>
<dbReference type="SUPFAM" id="SSF56553">
    <property type="entry name" value="Insert subdomain of RNA polymerase alpha subunit"/>
    <property type="match status" value="1"/>
</dbReference>
<accession>A0A5A8F4K4</accession>
<name>A0A5A8F4K4_9BACT</name>
<keyword evidence="7 11" id="KW-0804">Transcription</keyword>
<evidence type="ECO:0000256" key="7">
    <source>
        <dbReference type="ARBA" id="ARBA00023163"/>
    </source>
</evidence>
<dbReference type="InterPro" id="IPR011262">
    <property type="entry name" value="DNA-dir_RNA_pol_insert"/>
</dbReference>
<dbReference type="GO" id="GO:0003677">
    <property type="term" value="F:DNA binding"/>
    <property type="evidence" value="ECO:0007669"/>
    <property type="project" value="UniProtKB-UniRule"/>
</dbReference>
<dbReference type="Pfam" id="PF03118">
    <property type="entry name" value="RNA_pol_A_CTD"/>
    <property type="match status" value="1"/>
</dbReference>
<dbReference type="GO" id="GO:0005737">
    <property type="term" value="C:cytoplasm"/>
    <property type="evidence" value="ECO:0007669"/>
    <property type="project" value="UniProtKB-ARBA"/>
</dbReference>
<dbReference type="RefSeq" id="WP_149266002.1">
    <property type="nucleotide sequence ID" value="NZ_VFJB01000004.1"/>
</dbReference>
<dbReference type="SUPFAM" id="SSF47789">
    <property type="entry name" value="C-terminal domain of RNA polymerase alpha subunit"/>
    <property type="match status" value="1"/>
</dbReference>
<dbReference type="GO" id="GO:0000428">
    <property type="term" value="C:DNA-directed RNA polymerase complex"/>
    <property type="evidence" value="ECO:0007669"/>
    <property type="project" value="UniProtKB-KW"/>
</dbReference>